<organism evidence="2 3">
    <name type="scientific">Zosterops borbonicus</name>
    <dbReference type="NCBI Taxonomy" id="364589"/>
    <lineage>
        <taxon>Eukaryota</taxon>
        <taxon>Metazoa</taxon>
        <taxon>Chordata</taxon>
        <taxon>Craniata</taxon>
        <taxon>Vertebrata</taxon>
        <taxon>Euteleostomi</taxon>
        <taxon>Archelosauria</taxon>
        <taxon>Archosauria</taxon>
        <taxon>Dinosauria</taxon>
        <taxon>Saurischia</taxon>
        <taxon>Theropoda</taxon>
        <taxon>Coelurosauria</taxon>
        <taxon>Aves</taxon>
        <taxon>Neognathae</taxon>
        <taxon>Neoaves</taxon>
        <taxon>Telluraves</taxon>
        <taxon>Australaves</taxon>
        <taxon>Passeriformes</taxon>
        <taxon>Sylvioidea</taxon>
        <taxon>Zosteropidae</taxon>
        <taxon>Zosterops</taxon>
    </lineage>
</organism>
<dbReference type="OrthoDB" id="10600213at2759"/>
<sequence length="107" mass="10939">MPDSPKMDLLLAKAKLISNGGNSSGIKELRRGKKNPVQVQKKRPCSPRVSAEGGSGGAAGAADRDSPAAPDAAHGEAAVPPEPMKDHGGAEIHLQPMEEPTVELVGA</sequence>
<evidence type="ECO:0000313" key="2">
    <source>
        <dbReference type="EMBL" id="TRZ17422.1"/>
    </source>
</evidence>
<protein>
    <submittedName>
        <fullName evidence="2">Uncharacterized protein</fullName>
    </submittedName>
</protein>
<keyword evidence="3" id="KW-1185">Reference proteome</keyword>
<comment type="caution">
    <text evidence="2">The sequence shown here is derived from an EMBL/GenBank/DDBJ whole genome shotgun (WGS) entry which is preliminary data.</text>
</comment>
<accession>A0A8K1GFZ3</accession>
<name>A0A8K1GFZ3_9PASS</name>
<feature type="compositionally biased region" description="Low complexity" evidence="1">
    <location>
        <begin position="67"/>
        <end position="79"/>
    </location>
</feature>
<feature type="compositionally biased region" description="Basic residues" evidence="1">
    <location>
        <begin position="30"/>
        <end position="45"/>
    </location>
</feature>
<feature type="region of interest" description="Disordered" evidence="1">
    <location>
        <begin position="18"/>
        <end position="107"/>
    </location>
</feature>
<gene>
    <name evidence="2" type="ORF">HGM15179_009676</name>
</gene>
<dbReference type="Proteomes" id="UP000796761">
    <property type="component" value="Unassembled WGS sequence"/>
</dbReference>
<dbReference type="EMBL" id="SWJQ01000268">
    <property type="protein sequence ID" value="TRZ17422.1"/>
    <property type="molecule type" value="Genomic_DNA"/>
</dbReference>
<proteinExistence type="predicted"/>
<dbReference type="AlphaFoldDB" id="A0A8K1GFZ3"/>
<reference evidence="2" key="1">
    <citation type="submission" date="2019-04" db="EMBL/GenBank/DDBJ databases">
        <title>Genome assembly of Zosterops borbonicus 15179.</title>
        <authorList>
            <person name="Leroy T."/>
            <person name="Anselmetti Y."/>
            <person name="Tilak M.-K."/>
            <person name="Nabholz B."/>
        </authorList>
    </citation>
    <scope>NUCLEOTIDE SEQUENCE</scope>
    <source>
        <strain evidence="2">HGM_15179</strain>
        <tissue evidence="2">Muscle</tissue>
    </source>
</reference>
<evidence type="ECO:0000256" key="1">
    <source>
        <dbReference type="SAM" id="MobiDB-lite"/>
    </source>
</evidence>
<evidence type="ECO:0000313" key="3">
    <source>
        <dbReference type="Proteomes" id="UP000796761"/>
    </source>
</evidence>